<dbReference type="InParanoid" id="Q245L3"/>
<dbReference type="RefSeq" id="XP_001023865.2">
    <property type="nucleotide sequence ID" value="XM_001023865.2"/>
</dbReference>
<dbReference type="AlphaFoldDB" id="Q245L3"/>
<evidence type="ECO:0000313" key="2">
    <source>
        <dbReference type="Proteomes" id="UP000009168"/>
    </source>
</evidence>
<dbReference type="Proteomes" id="UP000009168">
    <property type="component" value="Unassembled WGS sequence"/>
</dbReference>
<keyword evidence="2" id="KW-1185">Reference proteome</keyword>
<dbReference type="EMBL" id="GG662474">
    <property type="protein sequence ID" value="EAS03620.2"/>
    <property type="molecule type" value="Genomic_DNA"/>
</dbReference>
<proteinExistence type="predicted"/>
<gene>
    <name evidence="1" type="ORF">TTHERM_00248350</name>
</gene>
<evidence type="ECO:0000313" key="1">
    <source>
        <dbReference type="EMBL" id="EAS03620.2"/>
    </source>
</evidence>
<dbReference type="GeneID" id="7824052"/>
<dbReference type="HOGENOM" id="CLU_1167901_0_0_1"/>
<organism evidence="1 2">
    <name type="scientific">Tetrahymena thermophila (strain SB210)</name>
    <dbReference type="NCBI Taxonomy" id="312017"/>
    <lineage>
        <taxon>Eukaryota</taxon>
        <taxon>Sar</taxon>
        <taxon>Alveolata</taxon>
        <taxon>Ciliophora</taxon>
        <taxon>Intramacronucleata</taxon>
        <taxon>Oligohymenophorea</taxon>
        <taxon>Hymenostomatida</taxon>
        <taxon>Tetrahymenina</taxon>
        <taxon>Tetrahymenidae</taxon>
        <taxon>Tetrahymena</taxon>
    </lineage>
</organism>
<dbReference type="KEGG" id="tet:TTHERM_00248350"/>
<sequence>MNKQKLQQIISILDSMIEITSKTMIQQGDLNIVLIHTDENKQISRKFSILDTFYFINSDNLFLKVLITYVNQSGMIENSDFLLLLLFLRNFYIENNDNQLKTFDYYIDYVQDLLEKQFDAFAQQFNIELLLNEFSTLNIAFQNLFKSSLLSNILRPKHIKSLKICLLKTIVHIIENNSDSFLKQRDFTSYFQYKNNFACNDKNLFQEKNVINIFNGIFIELSNYVSETESNINLQNIDVFICLQSLDFDLKNLLEYGDHLKIQTQETDSIELQSQLTYQYIKKKINQLFNDFGIKNGKFRVGFFQKRVSQEFKSLFKKYGVYVFDCIGELDVRRLQYGYNIKAYPTLIEMQIQHLNEPQSEEAQYFVKVNKIQIMSDTKSTRQYLFLESNKFYQVFICEEILLCDVYEEFKNFINGYIKLIQDLYQGEHLIQNKGIFSYLKFAKLIVDEISKIQNQDFKSKAKFNQYFANSIIQYCKIFQKMNNEVFEFRELSLFCSDISGELQKMIEQVDYGNLSDTNLIKKSSFQSRLKQIFLVLQTLTKFVF</sequence>
<name>Q245L3_TETTS</name>
<accession>Q245L3</accession>
<reference evidence="2" key="1">
    <citation type="journal article" date="2006" name="PLoS Biol.">
        <title>Macronuclear genome sequence of the ciliate Tetrahymena thermophila, a model eukaryote.</title>
        <authorList>
            <person name="Eisen J.A."/>
            <person name="Coyne R.S."/>
            <person name="Wu M."/>
            <person name="Wu D."/>
            <person name="Thiagarajan M."/>
            <person name="Wortman J.R."/>
            <person name="Badger J.H."/>
            <person name="Ren Q."/>
            <person name="Amedeo P."/>
            <person name="Jones K.M."/>
            <person name="Tallon L.J."/>
            <person name="Delcher A.L."/>
            <person name="Salzberg S.L."/>
            <person name="Silva J.C."/>
            <person name="Haas B.J."/>
            <person name="Majoros W.H."/>
            <person name="Farzad M."/>
            <person name="Carlton J.M."/>
            <person name="Smith R.K. Jr."/>
            <person name="Garg J."/>
            <person name="Pearlman R.E."/>
            <person name="Karrer K.M."/>
            <person name="Sun L."/>
            <person name="Manning G."/>
            <person name="Elde N.C."/>
            <person name="Turkewitz A.P."/>
            <person name="Asai D.J."/>
            <person name="Wilkes D.E."/>
            <person name="Wang Y."/>
            <person name="Cai H."/>
            <person name="Collins K."/>
            <person name="Stewart B.A."/>
            <person name="Lee S.R."/>
            <person name="Wilamowska K."/>
            <person name="Weinberg Z."/>
            <person name="Ruzzo W.L."/>
            <person name="Wloga D."/>
            <person name="Gaertig J."/>
            <person name="Frankel J."/>
            <person name="Tsao C.-C."/>
            <person name="Gorovsky M.A."/>
            <person name="Keeling P.J."/>
            <person name="Waller R.F."/>
            <person name="Patron N.J."/>
            <person name="Cherry J.M."/>
            <person name="Stover N.A."/>
            <person name="Krieger C.J."/>
            <person name="del Toro C."/>
            <person name="Ryder H.F."/>
            <person name="Williamson S.C."/>
            <person name="Barbeau R.A."/>
            <person name="Hamilton E.P."/>
            <person name="Orias E."/>
        </authorList>
    </citation>
    <scope>NUCLEOTIDE SEQUENCE [LARGE SCALE GENOMIC DNA]</scope>
    <source>
        <strain evidence="2">SB210</strain>
    </source>
</reference>
<protein>
    <submittedName>
        <fullName evidence="1">Uncharacterized protein</fullName>
    </submittedName>
</protein>